<name>A0A9Q3ZBH3_9ACTN</name>
<keyword evidence="2" id="KW-1185">Reference proteome</keyword>
<keyword evidence="1" id="KW-0378">Hydrolase</keyword>
<keyword evidence="1" id="KW-0255">Endonuclease</keyword>
<dbReference type="GO" id="GO:0004519">
    <property type="term" value="F:endonuclease activity"/>
    <property type="evidence" value="ECO:0007669"/>
    <property type="project" value="UniProtKB-KW"/>
</dbReference>
<evidence type="ECO:0000313" key="2">
    <source>
        <dbReference type="Proteomes" id="UP001108029"/>
    </source>
</evidence>
<reference evidence="1" key="1">
    <citation type="submission" date="2021-12" db="EMBL/GenBank/DDBJ databases">
        <authorList>
            <person name="Lee J.-H."/>
            <person name="Kim S.-B."/>
        </authorList>
    </citation>
    <scope>NUCLEOTIDE SEQUENCE</scope>
    <source>
        <strain evidence="1">NR30</strain>
    </source>
</reference>
<dbReference type="Proteomes" id="UP001108029">
    <property type="component" value="Unassembled WGS sequence"/>
</dbReference>
<proteinExistence type="predicted"/>
<gene>
    <name evidence="1" type="ORF">LJ657_34450</name>
</gene>
<organism evidence="1 2">
    <name type="scientific">Streptomyces guryensis</name>
    <dbReference type="NCBI Taxonomy" id="2886947"/>
    <lineage>
        <taxon>Bacteria</taxon>
        <taxon>Bacillati</taxon>
        <taxon>Actinomycetota</taxon>
        <taxon>Actinomycetes</taxon>
        <taxon>Kitasatosporales</taxon>
        <taxon>Streptomycetaceae</taxon>
        <taxon>Streptomyces</taxon>
    </lineage>
</organism>
<keyword evidence="1" id="KW-0540">Nuclease</keyword>
<dbReference type="CDD" id="cd00085">
    <property type="entry name" value="HNHc"/>
    <property type="match status" value="1"/>
</dbReference>
<comment type="caution">
    <text evidence="1">The sequence shown here is derived from an EMBL/GenBank/DDBJ whole genome shotgun (WGS) entry which is preliminary data.</text>
</comment>
<dbReference type="AlphaFoldDB" id="A0A9Q3ZBH3"/>
<evidence type="ECO:0000313" key="1">
    <source>
        <dbReference type="EMBL" id="MCD9878622.1"/>
    </source>
</evidence>
<dbReference type="EMBL" id="JAJSBI010000022">
    <property type="protein sequence ID" value="MCD9878622.1"/>
    <property type="molecule type" value="Genomic_DNA"/>
</dbReference>
<sequence length="226" mass="25374">MSSGVQYTRERLAEAAAQCSDIDEVIAFFCTRPYGQLRRHLFRRFDHFGIDVSHMPRQRRASGVPARPAADELRRAVAGATSIADTLRALGMKPYNSRLRAQLRCWVNEVGLDTTHFLGQAHQRGGPGTTPLRRAEDILIQHDGQRRTRTHLLRRALLEVGVPEECAECGTGPEWLGKPMTLEVDHANGDWSDDRRENLRLLCPNCHAITSTWCRGGKQRAVPSAQ</sequence>
<dbReference type="InterPro" id="IPR003615">
    <property type="entry name" value="HNH_nuc"/>
</dbReference>
<dbReference type="RefSeq" id="WP_232652832.1">
    <property type="nucleotide sequence ID" value="NZ_JAJSBI010000022.1"/>
</dbReference>
<accession>A0A9Q3ZBH3</accession>
<protein>
    <submittedName>
        <fullName evidence="1">HNH endonuclease</fullName>
    </submittedName>
</protein>